<dbReference type="PANTHER" id="PTHR13016">
    <property type="entry name" value="AMMECR1 HOMOLOG"/>
    <property type="match status" value="1"/>
</dbReference>
<dbReference type="EMBL" id="LCUJ01000002">
    <property type="protein sequence ID" value="OCL99697.1"/>
    <property type="molecule type" value="Genomic_DNA"/>
</dbReference>
<name>A0A1C0B7Y6_9BACT</name>
<sequence>MDKQLILELSKKAILQKFDKNIEIDKIILKQKYPFLSEKRASFVTINKYGKLRGCIGSLIATKSLLDDLISNSYMAAFEDPRFFELSIEEFKECEIEISILSHPQELNYKDFNDLKDKLIPNIHGVILEFDGRRSTFLPQVWQMLPKFEDFFAQLCFKGSFEIDEKFKPKVYTYEVELIK</sequence>
<gene>
    <name evidence="3" type="primary">amrA</name>
    <name evidence="2" type="ORF">AAX29_00747</name>
    <name evidence="3" type="ORF">FE246_00885</name>
</gene>
<dbReference type="InterPro" id="IPR027485">
    <property type="entry name" value="AMMECR1_N"/>
</dbReference>
<dbReference type="STRING" id="544718.AAX25_00337"/>
<reference evidence="2" key="1">
    <citation type="submission" date="2015-05" db="EMBL/GenBank/DDBJ databases">
        <authorList>
            <person name="Wang D.B."/>
            <person name="Wang M."/>
        </authorList>
    </citation>
    <scope>NUCLEOTIDE SEQUENCE [LARGE SCALE GENOMIC DNA]</scope>
    <source>
        <strain evidence="2">DU22</strain>
    </source>
</reference>
<dbReference type="InterPro" id="IPR023473">
    <property type="entry name" value="AMMECR1"/>
</dbReference>
<dbReference type="Gene3D" id="3.30.700.20">
    <property type="entry name" value="Hypothetical protein ph0010, domain 1"/>
    <property type="match status" value="1"/>
</dbReference>
<comment type="caution">
    <text evidence="2">The sequence shown here is derived from an EMBL/GenBank/DDBJ whole genome shotgun (WGS) entry which is preliminary data.</text>
</comment>
<dbReference type="Pfam" id="PF01871">
    <property type="entry name" value="AMMECR1"/>
    <property type="match status" value="1"/>
</dbReference>
<proteinExistence type="predicted"/>
<dbReference type="OrthoDB" id="9782820at2"/>
<dbReference type="Proteomes" id="UP000308001">
    <property type="component" value="Unassembled WGS sequence"/>
</dbReference>
<dbReference type="Proteomes" id="UP000093281">
    <property type="component" value="Unassembled WGS sequence"/>
</dbReference>
<reference evidence="4" key="2">
    <citation type="submission" date="2015-05" db="EMBL/GenBank/DDBJ databases">
        <authorList>
            <person name="Rovetto F."/>
            <person name="Cocolin L."/>
            <person name="Illeghems K."/>
            <person name="Van Nieuwerburgh F."/>
            <person name="Houf K."/>
        </authorList>
    </citation>
    <scope>NUCLEOTIDE SEQUENCE [LARGE SCALE GENOMIC DNA]</scope>
    <source>
        <strain evidence="4">DU22</strain>
    </source>
</reference>
<organism evidence="2 4">
    <name type="scientific">Aliarcobacter thereius</name>
    <dbReference type="NCBI Taxonomy" id="544718"/>
    <lineage>
        <taxon>Bacteria</taxon>
        <taxon>Pseudomonadati</taxon>
        <taxon>Campylobacterota</taxon>
        <taxon>Epsilonproteobacteria</taxon>
        <taxon>Campylobacterales</taxon>
        <taxon>Arcobacteraceae</taxon>
        <taxon>Aliarcobacter</taxon>
    </lineage>
</organism>
<evidence type="ECO:0000313" key="5">
    <source>
        <dbReference type="Proteomes" id="UP000308001"/>
    </source>
</evidence>
<dbReference type="PANTHER" id="PTHR13016:SF0">
    <property type="entry name" value="AMME SYNDROME CANDIDATE GENE 1 PROTEIN"/>
    <property type="match status" value="1"/>
</dbReference>
<dbReference type="InterPro" id="IPR002733">
    <property type="entry name" value="AMMECR1_domain"/>
</dbReference>
<protein>
    <submittedName>
        <fullName evidence="3">AmmeMemoRadiSam system protein A</fullName>
    </submittedName>
</protein>
<dbReference type="NCBIfam" id="TIGR04335">
    <property type="entry name" value="AmmeMemoSam_A"/>
    <property type="match status" value="1"/>
</dbReference>
<evidence type="ECO:0000313" key="3">
    <source>
        <dbReference type="EMBL" id="TLS73067.1"/>
    </source>
</evidence>
<dbReference type="EMBL" id="VBUF01000001">
    <property type="protein sequence ID" value="TLS73067.1"/>
    <property type="molecule type" value="Genomic_DNA"/>
</dbReference>
<dbReference type="InterPro" id="IPR036071">
    <property type="entry name" value="AMMECR1_dom_sf"/>
</dbReference>
<feature type="domain" description="AMMECR1" evidence="1">
    <location>
        <begin position="1"/>
        <end position="180"/>
    </location>
</feature>
<dbReference type="PROSITE" id="PS51112">
    <property type="entry name" value="AMMECR1"/>
    <property type="match status" value="1"/>
</dbReference>
<dbReference type="AlphaFoldDB" id="A0A1C0B7Y6"/>
<dbReference type="SUPFAM" id="SSF143447">
    <property type="entry name" value="AMMECR1-like"/>
    <property type="match status" value="1"/>
</dbReference>
<evidence type="ECO:0000313" key="4">
    <source>
        <dbReference type="Proteomes" id="UP000093281"/>
    </source>
</evidence>
<reference evidence="3 5" key="3">
    <citation type="submission" date="2019-05" db="EMBL/GenBank/DDBJ databases">
        <title>Arcobacter cibarius and Arcobacter thereius providing challenges in identification an antibiotic susceptibility and Quinolone resistance.</title>
        <authorList>
            <person name="Busch A."/>
            <person name="Hanel I."/>
            <person name="Hotzel H."/>
            <person name="Tomaso H."/>
        </authorList>
    </citation>
    <scope>NUCLEOTIDE SEQUENCE [LARGE SCALE GENOMIC DNA]</scope>
    <source>
        <strain evidence="3 5">17CS1191_2</strain>
    </source>
</reference>
<evidence type="ECO:0000259" key="1">
    <source>
        <dbReference type="PROSITE" id="PS51112"/>
    </source>
</evidence>
<accession>A0A1C0B7Y6</accession>
<evidence type="ECO:0000313" key="2">
    <source>
        <dbReference type="EMBL" id="OCL99697.1"/>
    </source>
</evidence>
<dbReference type="RefSeq" id="WP_066181292.1">
    <property type="nucleotide sequence ID" value="NZ_LCUJ01000002.1"/>
</dbReference>
<dbReference type="InterPro" id="IPR027623">
    <property type="entry name" value="AmmeMemoSam_A"/>
</dbReference>
<dbReference type="Gene3D" id="3.30.1490.150">
    <property type="entry name" value="Hypothetical protein ph0010, domain 2"/>
    <property type="match status" value="1"/>
</dbReference>